<reference evidence="13 14" key="1">
    <citation type="submission" date="2019-07" db="EMBL/GenBank/DDBJ databases">
        <title>Genome sequencing of lignin-degrading bacterial isolates.</title>
        <authorList>
            <person name="Gladden J."/>
        </authorList>
    </citation>
    <scope>NUCLEOTIDE SEQUENCE [LARGE SCALE GENOMIC DNA]</scope>
    <source>
        <strain evidence="13 14">J11</strain>
    </source>
</reference>
<dbReference type="NCBIfam" id="TIGR00229">
    <property type="entry name" value="sensory_box"/>
    <property type="match status" value="2"/>
</dbReference>
<keyword evidence="8" id="KW-0902">Two-component regulatory system</keyword>
<dbReference type="GO" id="GO:0005524">
    <property type="term" value="F:ATP binding"/>
    <property type="evidence" value="ECO:0007669"/>
    <property type="project" value="UniProtKB-KW"/>
</dbReference>
<dbReference type="SMART" id="SM00387">
    <property type="entry name" value="HATPase_c"/>
    <property type="match status" value="1"/>
</dbReference>
<evidence type="ECO:0000313" key="14">
    <source>
        <dbReference type="Proteomes" id="UP000318141"/>
    </source>
</evidence>
<evidence type="ECO:0000259" key="11">
    <source>
        <dbReference type="PROSITE" id="PS50112"/>
    </source>
</evidence>
<evidence type="ECO:0000313" key="13">
    <source>
        <dbReference type="EMBL" id="TWG80399.1"/>
    </source>
</evidence>
<evidence type="ECO:0000256" key="1">
    <source>
        <dbReference type="ARBA" id="ARBA00000085"/>
    </source>
</evidence>
<feature type="domain" description="PAC" evidence="12">
    <location>
        <begin position="445"/>
        <end position="493"/>
    </location>
</feature>
<dbReference type="PROSITE" id="PS50113">
    <property type="entry name" value="PAC"/>
    <property type="match status" value="1"/>
</dbReference>
<accession>A0A562B5Z3</accession>
<dbReference type="InterPro" id="IPR005467">
    <property type="entry name" value="His_kinase_dom"/>
</dbReference>
<dbReference type="EMBL" id="VLJN01000045">
    <property type="protein sequence ID" value="TWG80399.1"/>
    <property type="molecule type" value="Genomic_DNA"/>
</dbReference>
<dbReference type="SUPFAM" id="SSF47384">
    <property type="entry name" value="Homodimeric domain of signal transducing histidine kinase"/>
    <property type="match status" value="1"/>
</dbReference>
<organism evidence="13 14">
    <name type="scientific">Cupriavidus gilardii J11</name>
    <dbReference type="NCBI Taxonomy" id="936133"/>
    <lineage>
        <taxon>Bacteria</taxon>
        <taxon>Pseudomonadati</taxon>
        <taxon>Pseudomonadota</taxon>
        <taxon>Betaproteobacteria</taxon>
        <taxon>Burkholderiales</taxon>
        <taxon>Burkholderiaceae</taxon>
        <taxon>Cupriavidus</taxon>
    </lineage>
</organism>
<keyword evidence="14" id="KW-1185">Reference proteome</keyword>
<dbReference type="GO" id="GO:0000155">
    <property type="term" value="F:phosphorelay sensor kinase activity"/>
    <property type="evidence" value="ECO:0007669"/>
    <property type="project" value="InterPro"/>
</dbReference>
<dbReference type="GO" id="GO:0006355">
    <property type="term" value="P:regulation of DNA-templated transcription"/>
    <property type="evidence" value="ECO:0007669"/>
    <property type="project" value="InterPro"/>
</dbReference>
<dbReference type="Gene3D" id="1.10.287.130">
    <property type="match status" value="1"/>
</dbReference>
<keyword evidence="9" id="KW-0812">Transmembrane</keyword>
<evidence type="ECO:0000256" key="2">
    <source>
        <dbReference type="ARBA" id="ARBA00012438"/>
    </source>
</evidence>
<evidence type="ECO:0000256" key="6">
    <source>
        <dbReference type="ARBA" id="ARBA00022777"/>
    </source>
</evidence>
<keyword evidence="9" id="KW-0472">Membrane</keyword>
<comment type="catalytic activity">
    <reaction evidence="1">
        <text>ATP + protein L-histidine = ADP + protein N-phospho-L-histidine.</text>
        <dbReference type="EC" id="2.7.13.3"/>
    </reaction>
</comment>
<dbReference type="InterPro" id="IPR036890">
    <property type="entry name" value="HATPase_C_sf"/>
</dbReference>
<dbReference type="PANTHER" id="PTHR43065:SF10">
    <property type="entry name" value="PEROXIDE STRESS-ACTIVATED HISTIDINE KINASE MAK3"/>
    <property type="match status" value="1"/>
</dbReference>
<dbReference type="InterPro" id="IPR000014">
    <property type="entry name" value="PAS"/>
</dbReference>
<dbReference type="CDD" id="cd18773">
    <property type="entry name" value="PDC1_HK_sensor"/>
    <property type="match status" value="1"/>
</dbReference>
<dbReference type="Pfam" id="PF13188">
    <property type="entry name" value="PAS_8"/>
    <property type="match status" value="1"/>
</dbReference>
<dbReference type="PROSITE" id="PS50112">
    <property type="entry name" value="PAS"/>
    <property type="match status" value="1"/>
</dbReference>
<dbReference type="InterPro" id="IPR004358">
    <property type="entry name" value="Sig_transdc_His_kin-like_C"/>
</dbReference>
<sequence length="870" mass="97645">MSLLISRLRRLLPLSLPVLPSSPGASRPGRHDASNDSGAIDQLSSLTPLDALEGLGHGDDAADGRPLNAPPRGLWWLRWRNLVATSWFMFIPLVAIVLFSGAMGVILWSLHETERQQQRDALYRDAAWAQQRVRLSLLSNQDQMASLARDIAAAQLDQRAYRTAAQEVLRENPEIVFINWLDATRRARWSLPSTSEFASRLRETQDQALEPEVLETFDTARETQRVVYSRPLMNERGDSFMLMQVPIVRDNEFLGTLGALYSINGILTHLLPPELTERYRFSLIDKNNQLRASTSLRPVPATALSYEVLLDPPGHSLSLRADAYPPASNLPNNMLLWLVVGLSCFLLWSLWSMWRHTSRRSEAQRALLAETSFRRAMENSMLIGLRALDLNGRITYVNPAFCRMTGWQESELVGRVPPFPYWPPNDQQEMQRQIDLTLQGKSPAGGYEMRVMRRDGTSFFARMYVSPLIDSRGRMSSMTDITEPKRAREELAAAHDRFTTVLESLDAAVSVLATDKPELLFANRYYRQLFGWEAEGHLKLAGGEVEKEQFTGDHTDFVDAYAGLPASELMPYASDAREIFVPDMQKWFEVRRRYIQWVDGHLAQMQIATDITVRKAAEEMARQHEERLQFTSRLTTMGEMASSLAHELNQPLAAINNYCMGAVARLRSGRSTPEDLMPILEKTSAQAVRAGTIISRIRGFVKRSQPQRREAALHDIVADAVGLADLEATRRRVTILTRLPPPPLMVFVDPVLIEQVLVNLLKNAVEAMSGLPAIRAAGVVRLHAQIGSGELGPTVCIDVIDQGPGVDEDTKERLFEPFFSTKSDGMGMGLNICRSIIESHQGRLWVENNADGIGCTFKIILPLQPDTGDQ</sequence>
<dbReference type="Pfam" id="PF00512">
    <property type="entry name" value="HisKA"/>
    <property type="match status" value="1"/>
</dbReference>
<dbReference type="Gene3D" id="3.30.565.10">
    <property type="entry name" value="Histidine kinase-like ATPase, C-terminal domain"/>
    <property type="match status" value="1"/>
</dbReference>
<evidence type="ECO:0000256" key="3">
    <source>
        <dbReference type="ARBA" id="ARBA00022553"/>
    </source>
</evidence>
<keyword evidence="3" id="KW-0597">Phosphoprotein</keyword>
<dbReference type="PRINTS" id="PR00344">
    <property type="entry name" value="BCTRLSENSOR"/>
</dbReference>
<evidence type="ECO:0000256" key="4">
    <source>
        <dbReference type="ARBA" id="ARBA00022679"/>
    </source>
</evidence>
<dbReference type="PROSITE" id="PS50109">
    <property type="entry name" value="HIS_KIN"/>
    <property type="match status" value="1"/>
</dbReference>
<evidence type="ECO:0000256" key="9">
    <source>
        <dbReference type="SAM" id="Phobius"/>
    </source>
</evidence>
<feature type="transmembrane region" description="Helical" evidence="9">
    <location>
        <begin position="334"/>
        <end position="354"/>
    </location>
</feature>
<dbReference type="SUPFAM" id="SSF55785">
    <property type="entry name" value="PYP-like sensor domain (PAS domain)"/>
    <property type="match status" value="2"/>
</dbReference>
<protein>
    <recommendedName>
        <fullName evidence="2">histidine kinase</fullName>
        <ecNumber evidence="2">2.7.13.3</ecNumber>
    </recommendedName>
</protein>
<feature type="transmembrane region" description="Helical" evidence="9">
    <location>
        <begin position="87"/>
        <end position="110"/>
    </location>
</feature>
<keyword evidence="4" id="KW-0808">Transferase</keyword>
<dbReference type="InterPro" id="IPR013767">
    <property type="entry name" value="PAS_fold"/>
</dbReference>
<evidence type="ECO:0000256" key="7">
    <source>
        <dbReference type="ARBA" id="ARBA00022840"/>
    </source>
</evidence>
<dbReference type="Proteomes" id="UP000318141">
    <property type="component" value="Unassembled WGS sequence"/>
</dbReference>
<dbReference type="PANTHER" id="PTHR43065">
    <property type="entry name" value="SENSOR HISTIDINE KINASE"/>
    <property type="match status" value="1"/>
</dbReference>
<dbReference type="SMART" id="SM00091">
    <property type="entry name" value="PAS"/>
    <property type="match status" value="2"/>
</dbReference>
<feature type="domain" description="PAS" evidence="11">
    <location>
        <begin position="369"/>
        <end position="441"/>
    </location>
</feature>
<dbReference type="Pfam" id="PF00989">
    <property type="entry name" value="PAS"/>
    <property type="match status" value="1"/>
</dbReference>
<dbReference type="InterPro" id="IPR000700">
    <property type="entry name" value="PAS-assoc_C"/>
</dbReference>
<keyword evidence="9" id="KW-1133">Transmembrane helix</keyword>
<dbReference type="InterPro" id="IPR003594">
    <property type="entry name" value="HATPase_dom"/>
</dbReference>
<dbReference type="CDD" id="cd00082">
    <property type="entry name" value="HisKA"/>
    <property type="match status" value="1"/>
</dbReference>
<dbReference type="SUPFAM" id="SSF55874">
    <property type="entry name" value="ATPase domain of HSP90 chaperone/DNA topoisomerase II/histidine kinase"/>
    <property type="match status" value="1"/>
</dbReference>
<dbReference type="EC" id="2.7.13.3" evidence="2"/>
<dbReference type="AlphaFoldDB" id="A0A562B5Z3"/>
<keyword evidence="6 13" id="KW-0418">Kinase</keyword>
<dbReference type="CDD" id="cd00130">
    <property type="entry name" value="PAS"/>
    <property type="match status" value="1"/>
</dbReference>
<dbReference type="SMART" id="SM00388">
    <property type="entry name" value="HisKA"/>
    <property type="match status" value="1"/>
</dbReference>
<evidence type="ECO:0000259" key="10">
    <source>
        <dbReference type="PROSITE" id="PS50109"/>
    </source>
</evidence>
<feature type="domain" description="Histidine kinase" evidence="10">
    <location>
        <begin position="643"/>
        <end position="865"/>
    </location>
</feature>
<dbReference type="InterPro" id="IPR036097">
    <property type="entry name" value="HisK_dim/P_sf"/>
</dbReference>
<dbReference type="Pfam" id="PF02518">
    <property type="entry name" value="HATPase_c"/>
    <property type="match status" value="1"/>
</dbReference>
<comment type="caution">
    <text evidence="13">The sequence shown here is derived from an EMBL/GenBank/DDBJ whole genome shotgun (WGS) entry which is preliminary data.</text>
</comment>
<keyword evidence="7" id="KW-0067">ATP-binding</keyword>
<keyword evidence="5" id="KW-0547">Nucleotide-binding</keyword>
<proteinExistence type="predicted"/>
<evidence type="ECO:0000256" key="8">
    <source>
        <dbReference type="ARBA" id="ARBA00023012"/>
    </source>
</evidence>
<dbReference type="InterPro" id="IPR003661">
    <property type="entry name" value="HisK_dim/P_dom"/>
</dbReference>
<evidence type="ECO:0000256" key="5">
    <source>
        <dbReference type="ARBA" id="ARBA00022741"/>
    </source>
</evidence>
<evidence type="ECO:0000259" key="12">
    <source>
        <dbReference type="PROSITE" id="PS50113"/>
    </source>
</evidence>
<name>A0A562B5Z3_9BURK</name>
<gene>
    <name evidence="13" type="ORF">L602_000500000450</name>
</gene>
<dbReference type="InterPro" id="IPR035965">
    <property type="entry name" value="PAS-like_dom_sf"/>
</dbReference>
<dbReference type="Gene3D" id="3.30.450.20">
    <property type="entry name" value="PAS domain"/>
    <property type="match status" value="2"/>
</dbReference>